<comment type="cofactor">
    <cofactor evidence="1">
        <name>NAD(+)</name>
        <dbReference type="ChEBI" id="CHEBI:57540"/>
    </cofactor>
</comment>
<comment type="caution">
    <text evidence="6">The sequence shown here is derived from an EMBL/GenBank/DDBJ whole genome shotgun (WGS) entry which is preliminary data.</text>
</comment>
<evidence type="ECO:0000256" key="4">
    <source>
        <dbReference type="ARBA" id="ARBA00023239"/>
    </source>
</evidence>
<feature type="domain" description="NAD-dependent epimerase/dehydratase" evidence="5">
    <location>
        <begin position="24"/>
        <end position="271"/>
    </location>
</feature>
<dbReference type="PANTHER" id="PTHR43078:SF6">
    <property type="entry name" value="UDP-GLUCURONIC ACID DECARBOXYLASE 1"/>
    <property type="match status" value="1"/>
</dbReference>
<dbReference type="InterPro" id="IPR001509">
    <property type="entry name" value="Epimerase_deHydtase"/>
</dbReference>
<keyword evidence="4 6" id="KW-0456">Lyase</keyword>
<dbReference type="Pfam" id="PF01370">
    <property type="entry name" value="Epimerase"/>
    <property type="match status" value="1"/>
</dbReference>
<dbReference type="Gene3D" id="3.40.50.720">
    <property type="entry name" value="NAD(P)-binding Rossmann-like Domain"/>
    <property type="match status" value="1"/>
</dbReference>
<evidence type="ECO:0000256" key="2">
    <source>
        <dbReference type="ARBA" id="ARBA00022793"/>
    </source>
</evidence>
<organism evidence="6 7">
    <name type="scientific">Rhizobium viscosum</name>
    <name type="common">Arthrobacter viscosus</name>
    <dbReference type="NCBI Taxonomy" id="1673"/>
    <lineage>
        <taxon>Bacteria</taxon>
        <taxon>Pseudomonadati</taxon>
        <taxon>Pseudomonadota</taxon>
        <taxon>Alphaproteobacteria</taxon>
        <taxon>Hyphomicrobiales</taxon>
        <taxon>Rhizobiaceae</taxon>
        <taxon>Rhizobium/Agrobacterium group</taxon>
        <taxon>Rhizobium</taxon>
    </lineage>
</organism>
<keyword evidence="3" id="KW-0520">NAD</keyword>
<protein>
    <submittedName>
        <fullName evidence="6">UDP-glucuronate decarboxylase</fullName>
        <ecNumber evidence="6">4.1.1.35</ecNumber>
    </submittedName>
</protein>
<dbReference type="GO" id="GO:0048040">
    <property type="term" value="F:UDP-glucuronate decarboxylase activity"/>
    <property type="evidence" value="ECO:0007669"/>
    <property type="project" value="UniProtKB-EC"/>
</dbReference>
<reference evidence="6 7" key="1">
    <citation type="submission" date="2020-10" db="EMBL/GenBank/DDBJ databases">
        <title>Sequencing the genomes of 1000 actinobacteria strains.</title>
        <authorList>
            <person name="Klenk H.-P."/>
        </authorList>
    </citation>
    <scope>NUCLEOTIDE SEQUENCE [LARGE SCALE GENOMIC DNA]</scope>
    <source>
        <strain evidence="6 7">DSM 7307</strain>
    </source>
</reference>
<name>A0ABR9IMR0_RHIVS</name>
<dbReference type="Proteomes" id="UP000620262">
    <property type="component" value="Unassembled WGS sequence"/>
</dbReference>
<dbReference type="EC" id="4.1.1.35" evidence="6"/>
<keyword evidence="2" id="KW-0210">Decarboxylase</keyword>
<evidence type="ECO:0000313" key="7">
    <source>
        <dbReference type="Proteomes" id="UP000620262"/>
    </source>
</evidence>
<accession>A0ABR9IMR0</accession>
<evidence type="ECO:0000259" key="5">
    <source>
        <dbReference type="Pfam" id="PF01370"/>
    </source>
</evidence>
<dbReference type="SUPFAM" id="SSF51735">
    <property type="entry name" value="NAD(P)-binding Rossmann-fold domains"/>
    <property type="match status" value="1"/>
</dbReference>
<dbReference type="RefSeq" id="WP_246517144.1">
    <property type="nucleotide sequence ID" value="NZ_BAAAVL010000001.1"/>
</dbReference>
<evidence type="ECO:0000313" key="6">
    <source>
        <dbReference type="EMBL" id="MBE1504464.1"/>
    </source>
</evidence>
<sequence length="361" mass="40409">MSKEIQRIVERLGANAHRFSGKTVLLAGGAGFLGKHFVKVFQKLNNDVLDKPCSVISVDNYITGTKNLDESIVRDPNIMQVWADVTHPLPVREDIDFIIQAAGIASPVFYMRYPLETIESAVHGTRNLLDLASRNKNLEGFLFFSSSEIYGDPDPRAVPIKEDYHGNVSTVGPRACYDESKRLGETLCTIYKEHHGVPAKIVRPFNVFGPGMGHNDRRVIPMFTYQALNGRTIPVHGTGLQTRTFCYITDAIYGFLMTLLEGKCGEAYNIGNPDNEISMIKLAEMYPKLLPGASFTRIDYPDTYPAGEPNRRCPDITKARETFGYTSEVDVEDGLARFIDWARNERNYIDFEPEAALKKAG</sequence>
<dbReference type="InterPro" id="IPR044516">
    <property type="entry name" value="UXS-like"/>
</dbReference>
<dbReference type="PANTHER" id="PTHR43078">
    <property type="entry name" value="UDP-GLUCURONIC ACID DECARBOXYLASE-RELATED"/>
    <property type="match status" value="1"/>
</dbReference>
<gene>
    <name evidence="6" type="ORF">H4W29_001645</name>
</gene>
<evidence type="ECO:0000256" key="1">
    <source>
        <dbReference type="ARBA" id="ARBA00001911"/>
    </source>
</evidence>
<evidence type="ECO:0000256" key="3">
    <source>
        <dbReference type="ARBA" id="ARBA00023027"/>
    </source>
</evidence>
<keyword evidence="7" id="KW-1185">Reference proteome</keyword>
<proteinExistence type="predicted"/>
<dbReference type="EMBL" id="JADBEC010000001">
    <property type="protein sequence ID" value="MBE1504464.1"/>
    <property type="molecule type" value="Genomic_DNA"/>
</dbReference>
<dbReference type="InterPro" id="IPR036291">
    <property type="entry name" value="NAD(P)-bd_dom_sf"/>
</dbReference>